<gene>
    <name evidence="3" type="primary">LOC111604358</name>
</gene>
<keyword evidence="2" id="KW-1185">Reference proteome</keyword>
<keyword evidence="1" id="KW-0732">Signal</keyword>
<organism evidence="2 3">
    <name type="scientific">Drosophila hydei</name>
    <name type="common">Fruit fly</name>
    <dbReference type="NCBI Taxonomy" id="7224"/>
    <lineage>
        <taxon>Eukaryota</taxon>
        <taxon>Metazoa</taxon>
        <taxon>Ecdysozoa</taxon>
        <taxon>Arthropoda</taxon>
        <taxon>Hexapoda</taxon>
        <taxon>Insecta</taxon>
        <taxon>Pterygota</taxon>
        <taxon>Neoptera</taxon>
        <taxon>Endopterygota</taxon>
        <taxon>Diptera</taxon>
        <taxon>Brachycera</taxon>
        <taxon>Muscomorpha</taxon>
        <taxon>Ephydroidea</taxon>
        <taxon>Drosophilidae</taxon>
        <taxon>Drosophila</taxon>
    </lineage>
</organism>
<accession>A0A6J1MC22</accession>
<dbReference type="RefSeq" id="XP_023178194.2">
    <property type="nucleotide sequence ID" value="XM_023322426.2"/>
</dbReference>
<reference evidence="3" key="1">
    <citation type="submission" date="2025-08" db="UniProtKB">
        <authorList>
            <consortium name="RefSeq"/>
        </authorList>
    </citation>
    <scope>IDENTIFICATION</scope>
    <source>
        <strain evidence="3">15085-1641.00</strain>
        <tissue evidence="3">Whole body</tissue>
    </source>
</reference>
<dbReference type="KEGG" id="dhe:111604358"/>
<dbReference type="AlphaFoldDB" id="A0A6J1MC22"/>
<evidence type="ECO:0000256" key="1">
    <source>
        <dbReference type="SAM" id="SignalP"/>
    </source>
</evidence>
<proteinExistence type="predicted"/>
<dbReference type="OrthoDB" id="7829935at2759"/>
<dbReference type="OMA" id="PITRECA"/>
<evidence type="ECO:0000313" key="2">
    <source>
        <dbReference type="Proteomes" id="UP000504633"/>
    </source>
</evidence>
<evidence type="ECO:0000313" key="3">
    <source>
        <dbReference type="RefSeq" id="XP_023178194.2"/>
    </source>
</evidence>
<dbReference type="GeneID" id="111604358"/>
<sequence>MSPKFIISLTLMAMLMVFTAPAAEGTFLLFACLTGSPLCPYRTTTPRCPTAGQTYNPVTRECAA</sequence>
<name>A0A6J1MC22_DROHY</name>
<protein>
    <submittedName>
        <fullName evidence="3">Uncharacterized protein LOC111604358</fullName>
    </submittedName>
</protein>
<feature type="signal peptide" evidence="1">
    <location>
        <begin position="1"/>
        <end position="25"/>
    </location>
</feature>
<feature type="chain" id="PRO_5027044097" evidence="1">
    <location>
        <begin position="26"/>
        <end position="64"/>
    </location>
</feature>
<dbReference type="Proteomes" id="UP000504633">
    <property type="component" value="Unplaced"/>
</dbReference>